<evidence type="ECO:0000256" key="1">
    <source>
        <dbReference type="SAM" id="MobiDB-lite"/>
    </source>
</evidence>
<name>A0A544QRY0_9EURY</name>
<reference evidence="2 3" key="1">
    <citation type="submission" date="2019-02" db="EMBL/GenBank/DDBJ databases">
        <title>Halonotius sp. a new haloqrchaeon isolated from saline water.</title>
        <authorList>
            <person name="Duran-Viseras A."/>
            <person name="Sanchez-Porro C."/>
            <person name="Ventosa A."/>
        </authorList>
    </citation>
    <scope>NUCLEOTIDE SEQUENCE [LARGE SCALE GENOMIC DNA]</scope>
    <source>
        <strain evidence="2 3">F9-27</strain>
    </source>
</reference>
<evidence type="ECO:0000313" key="2">
    <source>
        <dbReference type="EMBL" id="TQQ82172.1"/>
    </source>
</evidence>
<protein>
    <recommendedName>
        <fullName evidence="4">IPT/TIG domain-containing protein</fullName>
    </recommendedName>
</protein>
<organism evidence="2 3">
    <name type="scientific">Halonotius roseus</name>
    <dbReference type="NCBI Taxonomy" id="2511997"/>
    <lineage>
        <taxon>Archaea</taxon>
        <taxon>Methanobacteriati</taxon>
        <taxon>Methanobacteriota</taxon>
        <taxon>Stenosarchaea group</taxon>
        <taxon>Halobacteria</taxon>
        <taxon>Halobacteriales</taxon>
        <taxon>Haloferacaceae</taxon>
        <taxon>Halonotius</taxon>
    </lineage>
</organism>
<evidence type="ECO:0000313" key="3">
    <source>
        <dbReference type="Proteomes" id="UP000315385"/>
    </source>
</evidence>
<dbReference type="Proteomes" id="UP000315385">
    <property type="component" value="Unassembled WGS sequence"/>
</dbReference>
<keyword evidence="3" id="KW-1185">Reference proteome</keyword>
<dbReference type="AlphaFoldDB" id="A0A544QRY0"/>
<dbReference type="EMBL" id="SESI01000001">
    <property type="protein sequence ID" value="TQQ82172.1"/>
    <property type="molecule type" value="Genomic_DNA"/>
</dbReference>
<gene>
    <name evidence="2" type="ORF">EWF95_04330</name>
</gene>
<proteinExistence type="predicted"/>
<evidence type="ECO:0008006" key="4">
    <source>
        <dbReference type="Google" id="ProtNLM"/>
    </source>
</evidence>
<dbReference type="Gene3D" id="2.60.40.230">
    <property type="entry name" value="Neocarzinostatin-like"/>
    <property type="match status" value="1"/>
</dbReference>
<comment type="caution">
    <text evidence="2">The sequence shown here is derived from an EMBL/GenBank/DDBJ whole genome shotgun (WGS) entry which is preliminary data.</text>
</comment>
<feature type="compositionally biased region" description="Polar residues" evidence="1">
    <location>
        <begin position="1"/>
        <end position="11"/>
    </location>
</feature>
<dbReference type="RefSeq" id="WP_142442822.1">
    <property type="nucleotide sequence ID" value="NZ_SESI01000001.1"/>
</dbReference>
<accession>A0A544QRY0</accession>
<sequence length="483" mass="53001">MGSNSSSGADTSETHPRQTDRGTLVLSDDSGYVGETLTFHGRNLPADKQFDIEWHTVDGSWGVLEAHEIVGPQFRPRTETITMVTTDAEGRFDYEWTIPEEYGSVHTVSLTTQDGATVDQAEFEITPWFELDQASATLGDTFVVTGYGLGPGIMVNNYQIAWDNTTVGFLTSVQNRGTATAEVRAVGPPGEHILQVWRGYRGMPFLQNNTQSPYGKVADGRKTAWTVEVTEPETEPQTAWVDPMPEEQPLSTHYPELDEATEAELSITPEYGQSGTDVTITGTGFEPHTEVDLIWHHHAGHEPQGPDKPPLPTVTAEPWPDALPTVATDANGQFAVDVTVPKDIGSTRPITARVDGRNVAVTGFMMQPSIETFSPTSGPVGTEIEIELTGVGWTQYAMAPLFVYDNGPLGYACGLSDKEEGTTIRTILQASGQPGWHFIDAYPTIFRMQEDNPEFELNAHLSYLDNHPMRPVPAFHFAFEITE</sequence>
<feature type="region of interest" description="Disordered" evidence="1">
    <location>
        <begin position="1"/>
        <end position="28"/>
    </location>
</feature>